<protein>
    <recommendedName>
        <fullName evidence="4">Lipase (Class 3)</fullName>
    </recommendedName>
</protein>
<dbReference type="SUPFAM" id="SSF53474">
    <property type="entry name" value="alpha/beta-Hydrolases"/>
    <property type="match status" value="1"/>
</dbReference>
<dbReference type="RefSeq" id="WP_135060645.1">
    <property type="nucleotide sequence ID" value="NZ_CP038254.1"/>
</dbReference>
<dbReference type="Proteomes" id="UP000295517">
    <property type="component" value="Chromosome"/>
</dbReference>
<reference evidence="2 3" key="1">
    <citation type="submission" date="2019-03" db="EMBL/GenBank/DDBJ databases">
        <title>Diverse conjugative elements silence natural transformation in Legionella species.</title>
        <authorList>
            <person name="Durieux I."/>
            <person name="Ginevra C."/>
            <person name="Attaiech L."/>
            <person name="Picq K."/>
            <person name="Juan P.A."/>
            <person name="Jarraud S."/>
            <person name="Charpentier X."/>
        </authorList>
    </citation>
    <scope>NUCLEOTIDE SEQUENCE [LARGE SCALE GENOMIC DNA]</scope>
    <source>
        <strain evidence="2 3">HL-0427-4011</strain>
    </source>
</reference>
<dbReference type="InterPro" id="IPR029058">
    <property type="entry name" value="AB_hydrolase_fold"/>
</dbReference>
<gene>
    <name evidence="2" type="ORF">E3983_08515</name>
</gene>
<keyword evidence="1" id="KW-1133">Transmembrane helix</keyword>
<evidence type="ECO:0008006" key="4">
    <source>
        <dbReference type="Google" id="ProtNLM"/>
    </source>
</evidence>
<keyword evidence="1" id="KW-0812">Transmembrane</keyword>
<name>A0AAX1EGV8_9GAMM</name>
<dbReference type="AlphaFoldDB" id="A0AAX1EGV8"/>
<feature type="transmembrane region" description="Helical" evidence="1">
    <location>
        <begin position="423"/>
        <end position="441"/>
    </location>
</feature>
<sequence>MKRQRNMLEKGIYAGGYELHFFVDSDFEPLTKENSAHHAKIISRNALRILMMGWRDDWRQLSSWRLFHAVFISRDREFLIGMRQAFQEGFDYLYQQLKQARLNRQQYRQVQLYLSNCLSLLPYSDITPYESFQIPQWVNGSWQKIEYKVVPIELTPRYGWKTIAIQEQDRVFAYGLEPIFNTQAESHLIFMGTTYPAGQGFWTQINTDMQAFHTAGFSLYQSGRKRIFNWLQKQKEKIHVCGISLGGALALQLAIDKGEYISRVDALNPPGLYPYGAPAYDHWDLMDSKPLVIVQQQADDPVSRFGIWKKDWLFIKVIPPKDKKGPNGFVDHPLNYAGFAETEFKLYDVEEENIKNKHRNLWLYSLGRAAVYYGLMIPFRYVLRPAVYYAYSHKKMTSVLSGILLLGGGLSVLCLFTGGPLAFAFALSLTLIFFSATLSLGCVNTKKNNQNSFLAKIHDPKLSRIKERDLYSHTVEEQFSYQDLHSYYYVMRCLLKNKPFIPEEEVFSSQFKGSSKKKILEKSQKPEYAAKSIVLQMTKAKYHYMKSTLRFITKFGINLHDEAKDELKKDYCAYQAGKH</sequence>
<feature type="transmembrane region" description="Helical" evidence="1">
    <location>
        <begin position="399"/>
        <end position="416"/>
    </location>
</feature>
<evidence type="ECO:0000313" key="2">
    <source>
        <dbReference type="EMBL" id="QBR84401.1"/>
    </source>
</evidence>
<accession>A0AAX1EGV8</accession>
<dbReference type="Gene3D" id="3.40.50.1820">
    <property type="entry name" value="alpha/beta hydrolase"/>
    <property type="match status" value="1"/>
</dbReference>
<feature type="transmembrane region" description="Helical" evidence="1">
    <location>
        <begin position="361"/>
        <end position="379"/>
    </location>
</feature>
<organism evidence="2 3">
    <name type="scientific">Legionella israelensis</name>
    <dbReference type="NCBI Taxonomy" id="454"/>
    <lineage>
        <taxon>Bacteria</taxon>
        <taxon>Pseudomonadati</taxon>
        <taxon>Pseudomonadota</taxon>
        <taxon>Gammaproteobacteria</taxon>
        <taxon>Legionellales</taxon>
        <taxon>Legionellaceae</taxon>
        <taxon>Legionella</taxon>
    </lineage>
</organism>
<evidence type="ECO:0000256" key="1">
    <source>
        <dbReference type="SAM" id="Phobius"/>
    </source>
</evidence>
<keyword evidence="1" id="KW-0472">Membrane</keyword>
<dbReference type="EMBL" id="CP038254">
    <property type="protein sequence ID" value="QBR84401.1"/>
    <property type="molecule type" value="Genomic_DNA"/>
</dbReference>
<proteinExistence type="predicted"/>
<evidence type="ECO:0000313" key="3">
    <source>
        <dbReference type="Proteomes" id="UP000295517"/>
    </source>
</evidence>